<evidence type="ECO:0000313" key="3">
    <source>
        <dbReference type="EMBL" id="STM58097.1"/>
    </source>
</evidence>
<keyword evidence="2" id="KW-0732">Signal</keyword>
<reference evidence="3 4" key="1">
    <citation type="submission" date="2018-06" db="EMBL/GenBank/DDBJ databases">
        <authorList>
            <consortium name="Pathogen Informatics"/>
            <person name="Doyle S."/>
        </authorList>
    </citation>
    <scope>NUCLEOTIDE SEQUENCE [LARGE SCALE GENOMIC DNA]</scope>
    <source>
        <strain evidence="3 4">NCTC10429</strain>
    </source>
</reference>
<organism evidence="3 4">
    <name type="scientific">Escherichia coli</name>
    <dbReference type="NCBI Taxonomy" id="562"/>
    <lineage>
        <taxon>Bacteria</taxon>
        <taxon>Pseudomonadati</taxon>
        <taxon>Pseudomonadota</taxon>
        <taxon>Gammaproteobacteria</taxon>
        <taxon>Enterobacterales</taxon>
        <taxon>Enterobacteriaceae</taxon>
        <taxon>Escherichia</taxon>
    </lineage>
</organism>
<dbReference type="InterPro" id="IPR036259">
    <property type="entry name" value="MFS_trans_sf"/>
</dbReference>
<proteinExistence type="predicted"/>
<keyword evidence="1" id="KW-0812">Transmembrane</keyword>
<name>A0A377E3G9_ECOLX</name>
<protein>
    <submittedName>
        <fullName evidence="3">Major facilitator superfamily protein</fullName>
    </submittedName>
</protein>
<dbReference type="EMBL" id="UGEX01000002">
    <property type="protein sequence ID" value="STM58097.1"/>
    <property type="molecule type" value="Genomic_DNA"/>
</dbReference>
<dbReference type="Proteomes" id="UP000254088">
    <property type="component" value="Unassembled WGS sequence"/>
</dbReference>
<gene>
    <name evidence="3" type="primary">rhmT_2</name>
    <name evidence="3" type="ORF">NCTC10429_04696</name>
</gene>
<keyword evidence="1" id="KW-0472">Membrane</keyword>
<evidence type="ECO:0000313" key="4">
    <source>
        <dbReference type="Proteomes" id="UP000254088"/>
    </source>
</evidence>
<keyword evidence="1" id="KW-1133">Transmembrane helix</keyword>
<evidence type="ECO:0000256" key="1">
    <source>
        <dbReference type="SAM" id="Phobius"/>
    </source>
</evidence>
<feature type="signal peptide" evidence="2">
    <location>
        <begin position="1"/>
        <end position="16"/>
    </location>
</feature>
<feature type="transmembrane region" description="Helical" evidence="1">
    <location>
        <begin position="85"/>
        <end position="105"/>
    </location>
</feature>
<sequence length="116" mass="11752">MCMLAAAVGLALSAFAGPVVAIGALCLSAVGFLSVQPIFWTFPPQLLTGPALAAGIGFCTTMGAFCSFLAPLIRVEVDRAMDSSIAGLMALSVITIGCALLIGLLQKSQQAAKAYS</sequence>
<feature type="chain" id="PRO_5016836942" evidence="2">
    <location>
        <begin position="17"/>
        <end position="116"/>
    </location>
</feature>
<evidence type="ECO:0000256" key="2">
    <source>
        <dbReference type="SAM" id="SignalP"/>
    </source>
</evidence>
<dbReference type="SUPFAM" id="SSF103473">
    <property type="entry name" value="MFS general substrate transporter"/>
    <property type="match status" value="1"/>
</dbReference>
<feature type="transmembrane region" description="Helical" evidence="1">
    <location>
        <begin position="47"/>
        <end position="73"/>
    </location>
</feature>
<accession>A0A377E3G9</accession>
<dbReference type="AlphaFoldDB" id="A0A377E3G9"/>